<dbReference type="Pfam" id="PF03466">
    <property type="entry name" value="LysR_substrate"/>
    <property type="match status" value="1"/>
</dbReference>
<dbReference type="GO" id="GO:0005829">
    <property type="term" value="C:cytosol"/>
    <property type="evidence" value="ECO:0007669"/>
    <property type="project" value="TreeGrafter"/>
</dbReference>
<dbReference type="AlphaFoldDB" id="A0A4P7LIZ3"/>
<dbReference type="InterPro" id="IPR005119">
    <property type="entry name" value="LysR_subst-bd"/>
</dbReference>
<evidence type="ECO:0000313" key="6">
    <source>
        <dbReference type="EMBL" id="QBY56194.1"/>
    </source>
</evidence>
<keyword evidence="6" id="KW-0614">Plasmid</keyword>
<dbReference type="Gene3D" id="1.10.10.10">
    <property type="entry name" value="Winged helix-like DNA-binding domain superfamily/Winged helix DNA-binding domain"/>
    <property type="match status" value="1"/>
</dbReference>
<keyword evidence="3" id="KW-0238">DNA-binding</keyword>
<dbReference type="PANTHER" id="PTHR30419:SF2">
    <property type="entry name" value="LYSR FAMILY TRANSCRIPTIONAL REGULATOR"/>
    <property type="match status" value="1"/>
</dbReference>
<dbReference type="InterPro" id="IPR050950">
    <property type="entry name" value="HTH-type_LysR_regulators"/>
</dbReference>
<dbReference type="Gene3D" id="3.40.190.290">
    <property type="match status" value="1"/>
</dbReference>
<dbReference type="OrthoDB" id="9785974at2"/>
<dbReference type="Proteomes" id="UP000295294">
    <property type="component" value="Plasmid unnamed4"/>
</dbReference>
<name>A0A4P7LIZ3_9BURK</name>
<dbReference type="Pfam" id="PF00126">
    <property type="entry name" value="HTH_1"/>
    <property type="match status" value="1"/>
</dbReference>
<evidence type="ECO:0000256" key="4">
    <source>
        <dbReference type="ARBA" id="ARBA00023163"/>
    </source>
</evidence>
<feature type="domain" description="HTH lysR-type" evidence="5">
    <location>
        <begin position="1"/>
        <end position="61"/>
    </location>
</feature>
<gene>
    <name evidence="6" type="ORF">E0W60_34630</name>
</gene>
<dbReference type="FunFam" id="1.10.10.10:FF:000001">
    <property type="entry name" value="LysR family transcriptional regulator"/>
    <property type="match status" value="1"/>
</dbReference>
<comment type="similarity">
    <text evidence="1">Belongs to the LysR transcriptional regulatory family.</text>
</comment>
<dbReference type="InterPro" id="IPR036388">
    <property type="entry name" value="WH-like_DNA-bd_sf"/>
</dbReference>
<geneLocation type="plasmid" evidence="6">
    <name>unnamed4</name>
</geneLocation>
<dbReference type="PANTHER" id="PTHR30419">
    <property type="entry name" value="HTH-TYPE TRANSCRIPTIONAL REGULATOR YBHD"/>
    <property type="match status" value="1"/>
</dbReference>
<protein>
    <submittedName>
        <fullName evidence="6">LysR family transcriptional regulator</fullName>
    </submittedName>
</protein>
<accession>A0A4P7LIZ3</accession>
<dbReference type="GO" id="GO:0003677">
    <property type="term" value="F:DNA binding"/>
    <property type="evidence" value="ECO:0007669"/>
    <property type="project" value="UniProtKB-KW"/>
</dbReference>
<evidence type="ECO:0000256" key="3">
    <source>
        <dbReference type="ARBA" id="ARBA00023125"/>
    </source>
</evidence>
<evidence type="ECO:0000259" key="5">
    <source>
        <dbReference type="PROSITE" id="PS50931"/>
    </source>
</evidence>
<proteinExistence type="inferred from homology"/>
<evidence type="ECO:0000256" key="2">
    <source>
        <dbReference type="ARBA" id="ARBA00023015"/>
    </source>
</evidence>
<keyword evidence="2" id="KW-0805">Transcription regulation</keyword>
<evidence type="ECO:0000313" key="7">
    <source>
        <dbReference type="Proteomes" id="UP000295294"/>
    </source>
</evidence>
<dbReference type="EMBL" id="CP038639">
    <property type="protein sequence ID" value="QBY56194.1"/>
    <property type="molecule type" value="Genomic_DNA"/>
</dbReference>
<dbReference type="SUPFAM" id="SSF46785">
    <property type="entry name" value="Winged helix' DNA-binding domain"/>
    <property type="match status" value="1"/>
</dbReference>
<dbReference type="RefSeq" id="WP_135707359.1">
    <property type="nucleotide sequence ID" value="NZ_CP038639.1"/>
</dbReference>
<dbReference type="PROSITE" id="PS50931">
    <property type="entry name" value="HTH_LYSR"/>
    <property type="match status" value="1"/>
</dbReference>
<keyword evidence="4" id="KW-0804">Transcription</keyword>
<dbReference type="SUPFAM" id="SSF53850">
    <property type="entry name" value="Periplasmic binding protein-like II"/>
    <property type="match status" value="1"/>
</dbReference>
<dbReference type="GO" id="GO:0003700">
    <property type="term" value="F:DNA-binding transcription factor activity"/>
    <property type="evidence" value="ECO:0007669"/>
    <property type="project" value="InterPro"/>
</dbReference>
<reference evidence="6 7" key="1">
    <citation type="submission" date="2019-03" db="EMBL/GenBank/DDBJ databases">
        <title>Efficiently degradation of phenoxyalkanoic acid herbicides by Cupriavidus oxalaticus strain X32.</title>
        <authorList>
            <person name="Sheng X."/>
        </authorList>
    </citation>
    <scope>NUCLEOTIDE SEQUENCE [LARGE SCALE GENOMIC DNA]</scope>
    <source>
        <strain evidence="6 7">X32</strain>
        <plasmid evidence="6 7">unnamed4</plasmid>
    </source>
</reference>
<dbReference type="InterPro" id="IPR000847">
    <property type="entry name" value="LysR_HTH_N"/>
</dbReference>
<sequence length="308" mass="33252">MRLEDPQSLRLFIAVCETGSIATAAAREAISPSALSKRISDLEESLGTALLHRGQRGVRPTAAGEALIIHARSILDGLQRMRYEVGEYGDGVRGHVRVLAVSTSIVEFLTEDLTSFLAAYPHVRVSLDERVTEDVVQGIESGMADIGICRKVAVAGIDVYPGGADRYAVVVSGHHPLASRTSVRFEETLAYEHVGLPQNAAMRVIEDRVASELAREVRMRFFVSSFDAALCVVSSGLALSILPVEAIERFRSIYNLRILALTEPWATQEFIVCAREAALLSPAARQLLNHLVACRAGSPSSGKGSATK</sequence>
<evidence type="ECO:0000256" key="1">
    <source>
        <dbReference type="ARBA" id="ARBA00009437"/>
    </source>
</evidence>
<dbReference type="InterPro" id="IPR036390">
    <property type="entry name" value="WH_DNA-bd_sf"/>
</dbReference>
<organism evidence="6 7">
    <name type="scientific">Cupriavidus oxalaticus</name>
    <dbReference type="NCBI Taxonomy" id="96344"/>
    <lineage>
        <taxon>Bacteria</taxon>
        <taxon>Pseudomonadati</taxon>
        <taxon>Pseudomonadota</taxon>
        <taxon>Betaproteobacteria</taxon>
        <taxon>Burkholderiales</taxon>
        <taxon>Burkholderiaceae</taxon>
        <taxon>Cupriavidus</taxon>
    </lineage>
</organism>
<dbReference type="KEGG" id="cox:E0W60_34630"/>